<dbReference type="InterPro" id="IPR029052">
    <property type="entry name" value="Metallo-depent_PP-like"/>
</dbReference>
<accession>A0A2P8H3U9</accession>
<dbReference type="AlphaFoldDB" id="A0A2P8H3U9"/>
<dbReference type="GO" id="GO:0005737">
    <property type="term" value="C:cytoplasm"/>
    <property type="evidence" value="ECO:0007669"/>
    <property type="project" value="TreeGrafter"/>
</dbReference>
<proteinExistence type="predicted"/>
<reference evidence="2 3" key="1">
    <citation type="submission" date="2018-03" db="EMBL/GenBank/DDBJ databases">
        <title>Genomic Encyclopedia of Type Strains, Phase III (KMG-III): the genomes of soil and plant-associated and newly described type strains.</title>
        <authorList>
            <person name="Whitman W."/>
        </authorList>
    </citation>
    <scope>NUCLEOTIDE SEQUENCE [LARGE SCALE GENOMIC DNA]</scope>
    <source>
        <strain evidence="2 3">CGMCC 1.12259</strain>
    </source>
</reference>
<protein>
    <submittedName>
        <fullName evidence="2">Serine/threonine protein phosphatase 1</fullName>
    </submittedName>
</protein>
<keyword evidence="3" id="KW-1185">Reference proteome</keyword>
<feature type="domain" description="Serine/threonine specific protein phosphatases" evidence="1">
    <location>
        <begin position="65"/>
        <end position="70"/>
    </location>
</feature>
<sequence length="215" mass="24634">MNHFVIGDVHGCFYTFKQLVEDYWDPTNEVLVQVGDLVDRGKHTPQTIQLARKLAADFPERAHFIKGNHEAMMLEHFSDPPNFNWLRQGGQETLDQYEAEDRDIISDIEWMEALPLFYDHEKVFVSHAGIAKNTQDLFDEDDPYGILWNRSQLKNLNKLQIVGHTPLKEPKYDSESQAYYIDTGAAYSGSLTGIKIGADGEPLGLYQIRTDSRDL</sequence>
<dbReference type="Gene3D" id="3.60.21.10">
    <property type="match status" value="1"/>
</dbReference>
<dbReference type="InterPro" id="IPR006186">
    <property type="entry name" value="Ser/Thr-sp_prot-phosphatase"/>
</dbReference>
<name>A0A2P8H3U9_9BACL</name>
<evidence type="ECO:0000259" key="1">
    <source>
        <dbReference type="PROSITE" id="PS00125"/>
    </source>
</evidence>
<dbReference type="PANTHER" id="PTHR42850">
    <property type="entry name" value="METALLOPHOSPHOESTERASE"/>
    <property type="match status" value="1"/>
</dbReference>
<dbReference type="GO" id="GO:0016791">
    <property type="term" value="F:phosphatase activity"/>
    <property type="evidence" value="ECO:0007669"/>
    <property type="project" value="TreeGrafter"/>
</dbReference>
<comment type="caution">
    <text evidence="2">The sequence shown here is derived from an EMBL/GenBank/DDBJ whole genome shotgun (WGS) entry which is preliminary data.</text>
</comment>
<evidence type="ECO:0000313" key="2">
    <source>
        <dbReference type="EMBL" id="PSL40870.1"/>
    </source>
</evidence>
<evidence type="ECO:0000313" key="3">
    <source>
        <dbReference type="Proteomes" id="UP000242682"/>
    </source>
</evidence>
<gene>
    <name evidence="2" type="ORF">B0H99_1032</name>
</gene>
<dbReference type="Proteomes" id="UP000242682">
    <property type="component" value="Unassembled WGS sequence"/>
</dbReference>
<dbReference type="RefSeq" id="WP_181313564.1">
    <property type="nucleotide sequence ID" value="NZ_PYAT01000003.1"/>
</dbReference>
<dbReference type="EMBL" id="PYAT01000003">
    <property type="protein sequence ID" value="PSL40870.1"/>
    <property type="molecule type" value="Genomic_DNA"/>
</dbReference>
<dbReference type="PROSITE" id="PS00125">
    <property type="entry name" value="SER_THR_PHOSPHATASE"/>
    <property type="match status" value="1"/>
</dbReference>
<dbReference type="Pfam" id="PF00149">
    <property type="entry name" value="Metallophos"/>
    <property type="match status" value="1"/>
</dbReference>
<dbReference type="PANTHER" id="PTHR42850:SF4">
    <property type="entry name" value="ZINC-DEPENDENT ENDOPOLYPHOSPHATASE"/>
    <property type="match status" value="1"/>
</dbReference>
<dbReference type="SUPFAM" id="SSF56300">
    <property type="entry name" value="Metallo-dependent phosphatases"/>
    <property type="match status" value="1"/>
</dbReference>
<dbReference type="CDD" id="cd00144">
    <property type="entry name" value="MPP_PPP_family"/>
    <property type="match status" value="1"/>
</dbReference>
<dbReference type="InterPro" id="IPR004843">
    <property type="entry name" value="Calcineurin-like_PHP"/>
</dbReference>
<dbReference type="InterPro" id="IPR050126">
    <property type="entry name" value="Ap4A_hydrolase"/>
</dbReference>
<organism evidence="2 3">
    <name type="scientific">Planomicrobium soli</name>
    <dbReference type="NCBI Taxonomy" id="1176648"/>
    <lineage>
        <taxon>Bacteria</taxon>
        <taxon>Bacillati</taxon>
        <taxon>Bacillota</taxon>
        <taxon>Bacilli</taxon>
        <taxon>Bacillales</taxon>
        <taxon>Caryophanaceae</taxon>
        <taxon>Planomicrobium</taxon>
    </lineage>
</organism>